<evidence type="ECO:0000259" key="3">
    <source>
        <dbReference type="Pfam" id="PF04967"/>
    </source>
</evidence>
<dbReference type="RefSeq" id="WP_227778587.1">
    <property type="nucleotide sequence ID" value="NZ_BAABKX010000024.1"/>
</dbReference>
<keyword evidence="1" id="KW-0805">Transcription regulation</keyword>
<dbReference type="GeneID" id="68617161"/>
<keyword evidence="2" id="KW-0804">Transcription</keyword>
<dbReference type="AlphaFoldDB" id="A0AAV3UQ44"/>
<keyword evidence="5" id="KW-1185">Reference proteome</keyword>
<evidence type="ECO:0000256" key="1">
    <source>
        <dbReference type="ARBA" id="ARBA00023015"/>
    </source>
</evidence>
<dbReference type="EMBL" id="BAABKX010000024">
    <property type="protein sequence ID" value="GAA5062954.1"/>
    <property type="molecule type" value="Genomic_DNA"/>
</dbReference>
<dbReference type="Proteomes" id="UP001501729">
    <property type="component" value="Unassembled WGS sequence"/>
</dbReference>
<dbReference type="PANTHER" id="PTHR34236:SF1">
    <property type="entry name" value="DIMETHYL SULFOXIDE REDUCTASE TRANSCRIPTIONAL ACTIVATOR"/>
    <property type="match status" value="1"/>
</dbReference>
<gene>
    <name evidence="4" type="ORF">GCM10025751_50840</name>
</gene>
<dbReference type="PANTHER" id="PTHR34236">
    <property type="entry name" value="DIMETHYL SULFOXIDE REDUCTASE TRANSCRIPTIONAL ACTIVATOR"/>
    <property type="match status" value="1"/>
</dbReference>
<name>A0AAV3UQ44_9EURY</name>
<protein>
    <recommendedName>
        <fullName evidence="3">HTH bat-type domain-containing protein</fullName>
    </recommendedName>
</protein>
<proteinExistence type="predicted"/>
<sequence>MPRAQIRFKVPGELGTLSTTHSDLELRIMSNFPTEDGLLVILSIETPMSPPLVRSLDDDDLLPEYEVLHTDDQRTVIQYEISYVPAPHEAILSSGNLIQFPLPIRNGWAIADLTTSNKQLSRLKDAFDLAEVTYDVGIIQQSTDSVDLLTDRQQEFITEAVERGYYDSPRECTLTELAELHDVSKGAASGILHRAERRIIKQFLGKPPI</sequence>
<dbReference type="InterPro" id="IPR013324">
    <property type="entry name" value="RNA_pol_sigma_r3/r4-like"/>
</dbReference>
<organism evidence="4 5">
    <name type="scientific">Haladaptatus pallidirubidus</name>
    <dbReference type="NCBI Taxonomy" id="1008152"/>
    <lineage>
        <taxon>Archaea</taxon>
        <taxon>Methanobacteriati</taxon>
        <taxon>Methanobacteriota</taxon>
        <taxon>Stenosarchaea group</taxon>
        <taxon>Halobacteria</taxon>
        <taxon>Halobacteriales</taxon>
        <taxon>Haladaptataceae</taxon>
        <taxon>Haladaptatus</taxon>
    </lineage>
</organism>
<evidence type="ECO:0000313" key="5">
    <source>
        <dbReference type="Proteomes" id="UP001501729"/>
    </source>
</evidence>
<reference evidence="4 5" key="1">
    <citation type="journal article" date="2019" name="Int. J. Syst. Evol. Microbiol.">
        <title>The Global Catalogue of Microorganisms (GCM) 10K type strain sequencing project: providing services to taxonomists for standard genome sequencing and annotation.</title>
        <authorList>
            <consortium name="The Broad Institute Genomics Platform"/>
            <consortium name="The Broad Institute Genome Sequencing Center for Infectious Disease"/>
            <person name="Wu L."/>
            <person name="Ma J."/>
        </authorList>
    </citation>
    <scope>NUCLEOTIDE SEQUENCE [LARGE SCALE GENOMIC DNA]</scope>
    <source>
        <strain evidence="4 5">JCM 17504</strain>
    </source>
</reference>
<evidence type="ECO:0000256" key="2">
    <source>
        <dbReference type="ARBA" id="ARBA00023163"/>
    </source>
</evidence>
<accession>A0AAV3UQ44</accession>
<feature type="domain" description="HTH bat-type" evidence="3">
    <location>
        <begin position="149"/>
        <end position="201"/>
    </location>
</feature>
<dbReference type="SUPFAM" id="SSF88659">
    <property type="entry name" value="Sigma3 and sigma4 domains of RNA polymerase sigma factors"/>
    <property type="match status" value="1"/>
</dbReference>
<dbReference type="InterPro" id="IPR007050">
    <property type="entry name" value="HTH_bacterioopsin"/>
</dbReference>
<comment type="caution">
    <text evidence="4">The sequence shown here is derived from an EMBL/GenBank/DDBJ whole genome shotgun (WGS) entry which is preliminary data.</text>
</comment>
<dbReference type="Pfam" id="PF04967">
    <property type="entry name" value="HTH_10"/>
    <property type="match status" value="1"/>
</dbReference>
<evidence type="ECO:0000313" key="4">
    <source>
        <dbReference type="EMBL" id="GAA5062954.1"/>
    </source>
</evidence>